<evidence type="ECO:0000256" key="4">
    <source>
        <dbReference type="ARBA" id="ARBA00022691"/>
    </source>
</evidence>
<accession>A0AAF0AXD0</accession>
<dbReference type="KEGG" id="som:SOMG_03317"/>
<dbReference type="InterPro" id="IPR008576">
    <property type="entry name" value="MeTrfase_NTM1"/>
</dbReference>
<dbReference type="Proteomes" id="UP001212411">
    <property type="component" value="Chromosome 2"/>
</dbReference>
<dbReference type="EC" id="2.1.1.244" evidence="5"/>
<evidence type="ECO:0000256" key="5">
    <source>
        <dbReference type="ARBA" id="ARBA00039112"/>
    </source>
</evidence>
<dbReference type="GO" id="GO:0071885">
    <property type="term" value="F:N-terminal protein N-methyltransferase activity"/>
    <property type="evidence" value="ECO:0007669"/>
    <property type="project" value="UniProtKB-EC"/>
</dbReference>
<dbReference type="GO" id="GO:0032259">
    <property type="term" value="P:methylation"/>
    <property type="evidence" value="ECO:0007669"/>
    <property type="project" value="UniProtKB-KW"/>
</dbReference>
<keyword evidence="13" id="KW-0689">Ribosomal protein</keyword>
<dbReference type="GeneID" id="80876797"/>
<keyword evidence="13" id="KW-0687">Ribonucleoprotein</keyword>
<evidence type="ECO:0000256" key="2">
    <source>
        <dbReference type="ARBA" id="ARBA00022603"/>
    </source>
</evidence>
<comment type="catalytic activity">
    <reaction evidence="8">
        <text>N-terminal L-seryl-L-prolyl-L-lysyl-[protein] + 3 S-adenosyl-L-methionine = N-terminal N,N,N-trimethyl-L-seryl-L-prolyl-L-lysyl-[protein] + 3 S-adenosyl-L-homocysteine + 3 H(+)</text>
        <dbReference type="Rhea" id="RHEA:54724"/>
        <dbReference type="Rhea" id="RHEA-COMP:13789"/>
        <dbReference type="Rhea" id="RHEA-COMP:13973"/>
        <dbReference type="ChEBI" id="CHEBI:15378"/>
        <dbReference type="ChEBI" id="CHEBI:57856"/>
        <dbReference type="ChEBI" id="CHEBI:59789"/>
        <dbReference type="ChEBI" id="CHEBI:138061"/>
        <dbReference type="ChEBI" id="CHEBI:138317"/>
        <dbReference type="EC" id="2.1.1.244"/>
    </reaction>
</comment>
<gene>
    <name evidence="13" type="primary">tae1</name>
    <name evidence="13" type="ORF">SOMG_03317</name>
</gene>
<evidence type="ECO:0000313" key="13">
    <source>
        <dbReference type="EMBL" id="WBW73970.1"/>
    </source>
</evidence>
<dbReference type="Pfam" id="PF05891">
    <property type="entry name" value="Methyltransf_PK"/>
    <property type="match status" value="1"/>
</dbReference>
<keyword evidence="14" id="KW-1185">Reference proteome</keyword>
<feature type="binding site" evidence="12">
    <location>
        <position position="69"/>
    </location>
    <ligand>
        <name>S-adenosyl-L-methionine</name>
        <dbReference type="ChEBI" id="CHEBI:59789"/>
    </ligand>
</feature>
<dbReference type="RefSeq" id="XP_056038213.1">
    <property type="nucleotide sequence ID" value="XM_056182108.1"/>
</dbReference>
<dbReference type="PIRSF" id="PIRSF016958">
    <property type="entry name" value="DUF858_MeTrfase_lik"/>
    <property type="match status" value="1"/>
</dbReference>
<evidence type="ECO:0000256" key="8">
    <source>
        <dbReference type="ARBA" id="ARBA00047306"/>
    </source>
</evidence>
<evidence type="ECO:0000256" key="10">
    <source>
        <dbReference type="ARBA" id="ARBA00048167"/>
    </source>
</evidence>
<evidence type="ECO:0000256" key="11">
    <source>
        <dbReference type="ARBA" id="ARBA00082558"/>
    </source>
</evidence>
<dbReference type="Gene3D" id="3.40.50.150">
    <property type="entry name" value="Vaccinia Virus protein VP39"/>
    <property type="match status" value="1"/>
</dbReference>
<protein>
    <recommendedName>
        <fullName evidence="6">Alpha N-terminal protein methyltransferase 1</fullName>
        <ecNumber evidence="5">2.1.1.244</ecNumber>
    </recommendedName>
    <alternativeName>
        <fullName evidence="11">Translation associated element 1</fullName>
    </alternativeName>
    <alternativeName>
        <fullName evidence="7">X-Pro-Lys N-terminal protein methyltransferase 1</fullName>
    </alternativeName>
</protein>
<evidence type="ECO:0000256" key="1">
    <source>
        <dbReference type="ARBA" id="ARBA00009059"/>
    </source>
</evidence>
<keyword evidence="4 12" id="KW-0949">S-adenosyl-L-methionine</keyword>
<sequence>MNPTKFYSDAIEYWNGIEPSVNGMLGGLGTGRIPQVDAIASRTFLRRLDYRLKKIDSLVAADCGAGIGRVTESVLLKVASHVDVVEPVEKFVLQARNHLQDKPCSFICTGLQNWAPKENRYGLIWNQWCLSHLTNDDLVAYLLRCSKSLCEHGVICIKENVSSFTESFDEQDSSVTRTDGSFRNIFQRANLVIIAESLQHGFPDELYPVKMFALVPKASK</sequence>
<evidence type="ECO:0000256" key="3">
    <source>
        <dbReference type="ARBA" id="ARBA00022679"/>
    </source>
</evidence>
<evidence type="ECO:0000256" key="6">
    <source>
        <dbReference type="ARBA" id="ARBA00039449"/>
    </source>
</evidence>
<keyword evidence="2" id="KW-0489">Methyltransferase</keyword>
<dbReference type="PANTHER" id="PTHR12753">
    <property type="entry name" value="AD-003 - RELATED"/>
    <property type="match status" value="1"/>
</dbReference>
<dbReference type="GO" id="GO:0005840">
    <property type="term" value="C:ribosome"/>
    <property type="evidence" value="ECO:0007669"/>
    <property type="project" value="UniProtKB-KW"/>
</dbReference>
<feature type="binding site" evidence="12">
    <location>
        <begin position="111"/>
        <end position="112"/>
    </location>
    <ligand>
        <name>S-adenosyl-L-methionine</name>
        <dbReference type="ChEBI" id="CHEBI:59789"/>
    </ligand>
</feature>
<evidence type="ECO:0000256" key="12">
    <source>
        <dbReference type="PIRSR" id="PIRSR016958-1"/>
    </source>
</evidence>
<organism evidence="13 14">
    <name type="scientific">Schizosaccharomyces osmophilus</name>
    <dbReference type="NCBI Taxonomy" id="2545709"/>
    <lineage>
        <taxon>Eukaryota</taxon>
        <taxon>Fungi</taxon>
        <taxon>Dikarya</taxon>
        <taxon>Ascomycota</taxon>
        <taxon>Taphrinomycotina</taxon>
        <taxon>Schizosaccharomycetes</taxon>
        <taxon>Schizosaccharomycetales</taxon>
        <taxon>Schizosaccharomycetaceae</taxon>
        <taxon>Schizosaccharomyces</taxon>
    </lineage>
</organism>
<dbReference type="PANTHER" id="PTHR12753:SF0">
    <property type="entry name" value="ALPHA N-TERMINAL PROTEIN METHYLTRANSFERASE 1"/>
    <property type="match status" value="1"/>
</dbReference>
<comment type="similarity">
    <text evidence="1">Belongs to the methyltransferase superfamily. NTM1 family.</text>
</comment>
<evidence type="ECO:0000256" key="7">
    <source>
        <dbReference type="ARBA" id="ARBA00043129"/>
    </source>
</evidence>
<comment type="catalytic activity">
    <reaction evidence="10">
        <text>N-terminal L-alanyl-L-prolyl-L-lysyl-[protein] + 3 S-adenosyl-L-methionine = N-terminal N,N,N-trimethyl-L-alanyl-L-prolyl-L-lysyl-[protein] + 3 S-adenosyl-L-homocysteine + 3 H(+)</text>
        <dbReference type="Rhea" id="RHEA:54712"/>
        <dbReference type="Rhea" id="RHEA-COMP:13785"/>
        <dbReference type="Rhea" id="RHEA-COMP:13971"/>
        <dbReference type="ChEBI" id="CHEBI:15378"/>
        <dbReference type="ChEBI" id="CHEBI:57856"/>
        <dbReference type="ChEBI" id="CHEBI:59789"/>
        <dbReference type="ChEBI" id="CHEBI:138057"/>
        <dbReference type="ChEBI" id="CHEBI:138315"/>
        <dbReference type="EC" id="2.1.1.244"/>
    </reaction>
</comment>
<dbReference type="InterPro" id="IPR029063">
    <property type="entry name" value="SAM-dependent_MTases_sf"/>
</dbReference>
<dbReference type="FunFam" id="3.40.50.150:FF:000025">
    <property type="entry name" value="N-terminal Xaa-Pro-Lys N-methyltransferase 1"/>
    <property type="match status" value="1"/>
</dbReference>
<feature type="binding site" evidence="12">
    <location>
        <position position="64"/>
    </location>
    <ligand>
        <name>S-adenosyl-L-methionine</name>
        <dbReference type="ChEBI" id="CHEBI:59789"/>
    </ligand>
</feature>
<reference evidence="13 14" key="1">
    <citation type="journal article" date="2023" name="G3 (Bethesda)">
        <title>A high-quality reference genome for the fission yeast Schizosaccharomyces osmophilus.</title>
        <authorList>
            <person name="Jia G.S."/>
            <person name="Zhang W.C."/>
            <person name="Liang Y."/>
            <person name="Liu X.H."/>
            <person name="Rhind N."/>
            <person name="Pidoux A."/>
            <person name="Brysch-Herzberg M."/>
            <person name="Du L.L."/>
        </authorList>
    </citation>
    <scope>NUCLEOTIDE SEQUENCE [LARGE SCALE GENOMIC DNA]</scope>
    <source>
        <strain evidence="13 14">CBS 15793</strain>
    </source>
</reference>
<dbReference type="GO" id="GO:0005737">
    <property type="term" value="C:cytoplasm"/>
    <property type="evidence" value="ECO:0007669"/>
    <property type="project" value="TreeGrafter"/>
</dbReference>
<keyword evidence="3" id="KW-0808">Transferase</keyword>
<comment type="catalytic activity">
    <reaction evidence="9">
        <text>N-terminal L-prolyl-L-prolyl-L-lysyl-[protein] + 2 S-adenosyl-L-methionine = N-terminal N,N-dimethyl-L-prolyl-L-prolyl-L-lysyl-[protein] + 2 S-adenosyl-L-homocysteine + 2 H(+)</text>
        <dbReference type="Rhea" id="RHEA:54736"/>
        <dbReference type="Rhea" id="RHEA-COMP:13787"/>
        <dbReference type="Rhea" id="RHEA-COMP:13974"/>
        <dbReference type="ChEBI" id="CHEBI:15378"/>
        <dbReference type="ChEBI" id="CHEBI:57856"/>
        <dbReference type="ChEBI" id="CHEBI:59789"/>
        <dbReference type="ChEBI" id="CHEBI:138059"/>
        <dbReference type="ChEBI" id="CHEBI:138318"/>
        <dbReference type="EC" id="2.1.1.244"/>
    </reaction>
</comment>
<evidence type="ECO:0000256" key="9">
    <source>
        <dbReference type="ARBA" id="ARBA00047885"/>
    </source>
</evidence>
<dbReference type="SUPFAM" id="SSF53335">
    <property type="entry name" value="S-adenosyl-L-methionine-dependent methyltransferases"/>
    <property type="match status" value="1"/>
</dbReference>
<name>A0AAF0AXD0_9SCHI</name>
<dbReference type="AlphaFoldDB" id="A0AAF0AXD0"/>
<dbReference type="EMBL" id="CP115612">
    <property type="protein sequence ID" value="WBW73970.1"/>
    <property type="molecule type" value="Genomic_DNA"/>
</dbReference>
<feature type="binding site" evidence="12">
    <location>
        <position position="127"/>
    </location>
    <ligand>
        <name>S-adenosyl-L-methionine</name>
        <dbReference type="ChEBI" id="CHEBI:59789"/>
    </ligand>
</feature>
<proteinExistence type="inferred from homology"/>
<evidence type="ECO:0000313" key="14">
    <source>
        <dbReference type="Proteomes" id="UP001212411"/>
    </source>
</evidence>